<evidence type="ECO:0000313" key="2">
    <source>
        <dbReference type="EMBL" id="TCB92171.1"/>
    </source>
</evidence>
<gene>
    <name evidence="2" type="ORF">E0H26_24710</name>
</gene>
<comment type="caution">
    <text evidence="2">The sequence shown here is derived from an EMBL/GenBank/DDBJ whole genome shotgun (WGS) entry which is preliminary data.</text>
</comment>
<dbReference type="PANTHER" id="PTHR43649:SF32">
    <property type="entry name" value="SUGAR BINDING SECRETED PROTEIN"/>
    <property type="match status" value="1"/>
</dbReference>
<dbReference type="PROSITE" id="PS51257">
    <property type="entry name" value="PROKAR_LIPOPROTEIN"/>
    <property type="match status" value="1"/>
</dbReference>
<dbReference type="Gene3D" id="3.40.190.10">
    <property type="entry name" value="Periplasmic binding protein-like II"/>
    <property type="match status" value="1"/>
</dbReference>
<dbReference type="AlphaFoldDB" id="A0A4R0GAX9"/>
<proteinExistence type="predicted"/>
<dbReference type="Pfam" id="PF13416">
    <property type="entry name" value="SBP_bac_8"/>
    <property type="match status" value="1"/>
</dbReference>
<dbReference type="OrthoDB" id="3226017at2"/>
<dbReference type="RefSeq" id="WP_131307747.1">
    <property type="nucleotide sequence ID" value="NZ_SJJR01000022.1"/>
</dbReference>
<dbReference type="SUPFAM" id="SSF53850">
    <property type="entry name" value="Periplasmic binding protein-like II"/>
    <property type="match status" value="1"/>
</dbReference>
<keyword evidence="1" id="KW-0732">Signal</keyword>
<organism evidence="2 3">
    <name type="scientific">Micromonospora zingiberis</name>
    <dbReference type="NCBI Taxonomy" id="2053011"/>
    <lineage>
        <taxon>Bacteria</taxon>
        <taxon>Bacillati</taxon>
        <taxon>Actinomycetota</taxon>
        <taxon>Actinomycetes</taxon>
        <taxon>Micromonosporales</taxon>
        <taxon>Micromonosporaceae</taxon>
        <taxon>Micromonospora</taxon>
    </lineage>
</organism>
<dbReference type="InterPro" id="IPR006059">
    <property type="entry name" value="SBP"/>
</dbReference>
<dbReference type="Proteomes" id="UP000292274">
    <property type="component" value="Unassembled WGS sequence"/>
</dbReference>
<dbReference type="EMBL" id="SJJR01000022">
    <property type="protein sequence ID" value="TCB92171.1"/>
    <property type="molecule type" value="Genomic_DNA"/>
</dbReference>
<keyword evidence="3" id="KW-1185">Reference proteome</keyword>
<feature type="chain" id="PRO_5020724164" evidence="1">
    <location>
        <begin position="26"/>
        <end position="428"/>
    </location>
</feature>
<dbReference type="PANTHER" id="PTHR43649">
    <property type="entry name" value="ARABINOSE-BINDING PROTEIN-RELATED"/>
    <property type="match status" value="1"/>
</dbReference>
<evidence type="ECO:0000313" key="3">
    <source>
        <dbReference type="Proteomes" id="UP000292274"/>
    </source>
</evidence>
<name>A0A4R0GAX9_9ACTN</name>
<reference evidence="2 3" key="1">
    <citation type="submission" date="2019-02" db="EMBL/GenBank/DDBJ databases">
        <title>Jishengella sp. nov., isolated from a root of Zingiber montanum.</title>
        <authorList>
            <person name="Kuncharoen N."/>
            <person name="Kudo T."/>
            <person name="Masahiro Y."/>
            <person name="Ohkuma M."/>
            <person name="Tanasupawat S."/>
        </authorList>
    </citation>
    <scope>NUCLEOTIDE SEQUENCE [LARGE SCALE GENOMIC DNA]</scope>
    <source>
        <strain evidence="2 3">PLAI 1-1</strain>
    </source>
</reference>
<feature type="signal peptide" evidence="1">
    <location>
        <begin position="1"/>
        <end position="25"/>
    </location>
</feature>
<evidence type="ECO:0000256" key="1">
    <source>
        <dbReference type="SAM" id="SignalP"/>
    </source>
</evidence>
<sequence>MNLTTRRTRLAAAALAAVVAVGGLAACGNDDDTPAEGEKPAKLVVDTFGEFGYEELVKQYEQQTGIKVELRKTAQLGDYRPKLVRYLATGRGAADVTALEEGILNEFKANPGNWVDLTPLVADHSKEYLPWKWELGKTPDGKLLGLPTDVGSLAVCYRKDLFQAAGLPTERDQVSALWPDWNSFHQTGQKYKQATGKGFVDSITAVSNGVLFQQGTDLFYDKENNIIADTSPAVKTAWETATSMADISAKASTWSQEWFGGFKQGTFAATFCPSWMLGIVQENSGEENKGKWDVAAVPAGGGNWGGSWLAVPEQSKFPKEAAKLAEFLTSATSQVEAFKAKGPLPTNLEALQNEAFLSYTNEYFSGAPTGKIFGEGVAKIEPVHLGPKHQAVKENALEPALRSFENGQASKQKAWEQFVKDAAIQGAF</sequence>
<accession>A0A4R0GAX9</accession>
<protein>
    <submittedName>
        <fullName evidence="2">Extracellular solute-binding protein</fullName>
    </submittedName>
</protein>
<dbReference type="InterPro" id="IPR050490">
    <property type="entry name" value="Bact_solute-bd_prot1"/>
</dbReference>